<gene>
    <name evidence="1" type="ORF">g.46298</name>
</gene>
<protein>
    <submittedName>
        <fullName evidence="1">Uncharacterized protein</fullName>
    </submittedName>
</protein>
<proteinExistence type="predicted"/>
<dbReference type="AlphaFoldDB" id="A0A1B6ETX6"/>
<feature type="non-terminal residue" evidence="1">
    <location>
        <position position="1"/>
    </location>
</feature>
<name>A0A1B6ETX6_9HEMI</name>
<reference evidence="1" key="1">
    <citation type="submission" date="2015-11" db="EMBL/GenBank/DDBJ databases">
        <title>De novo transcriptome assembly of four potential Pierce s Disease insect vectors from Arizona vineyards.</title>
        <authorList>
            <person name="Tassone E.E."/>
        </authorList>
    </citation>
    <scope>NUCLEOTIDE SEQUENCE</scope>
</reference>
<evidence type="ECO:0000313" key="1">
    <source>
        <dbReference type="EMBL" id="JAS41193.1"/>
    </source>
</evidence>
<feature type="non-terminal residue" evidence="1">
    <location>
        <position position="100"/>
    </location>
</feature>
<organism evidence="1">
    <name type="scientific">Cuerna arida</name>
    <dbReference type="NCBI Taxonomy" id="1464854"/>
    <lineage>
        <taxon>Eukaryota</taxon>
        <taxon>Metazoa</taxon>
        <taxon>Ecdysozoa</taxon>
        <taxon>Arthropoda</taxon>
        <taxon>Hexapoda</taxon>
        <taxon>Insecta</taxon>
        <taxon>Pterygota</taxon>
        <taxon>Neoptera</taxon>
        <taxon>Paraneoptera</taxon>
        <taxon>Hemiptera</taxon>
        <taxon>Auchenorrhyncha</taxon>
        <taxon>Membracoidea</taxon>
        <taxon>Cicadellidae</taxon>
        <taxon>Cicadellinae</taxon>
        <taxon>Proconiini</taxon>
        <taxon>Cuerna</taxon>
    </lineage>
</organism>
<dbReference type="EMBL" id="GECZ01028576">
    <property type="protein sequence ID" value="JAS41193.1"/>
    <property type="molecule type" value="Transcribed_RNA"/>
</dbReference>
<accession>A0A1B6ETX6</accession>
<sequence>ENSAPLCSGTEAAWLLKFLVIVNQMLKLQLADSKQILVALLPKTSGQLRAIWGAALLENRPIAQLISDVVSTFLPDRAKQQLLSQAVYRVQGPSESLTEF</sequence>